<feature type="domain" description="BON" evidence="1">
    <location>
        <begin position="149"/>
        <end position="216"/>
    </location>
</feature>
<dbReference type="InterPro" id="IPR051686">
    <property type="entry name" value="Lipoprotein_DolP"/>
</dbReference>
<dbReference type="InterPro" id="IPR014004">
    <property type="entry name" value="Transpt-assoc_nodulatn_dom_bac"/>
</dbReference>
<sequence length="217" mass="24128">MEQNYDKIIEHNIKAYLDQEMRESELNIQVRSKDGYVTLSGFVDVLAEKNAAEELAFRVEGVKKIENCLTISTDGTFTDKEAEAEVISKFKGNPELTPVSVKVNRGVAVLEGRVPTLRVKNLAIHQASKALGVKDVVSHITIDSLNKIDDVTINNNLYQKFSQHNMKDSDIVVDVNNGSVLLSGYVDSMHQMEAALEIAEGVEGVRNVKNNLEIRIE</sequence>
<dbReference type="AlphaFoldDB" id="A0A017RSD6"/>
<dbReference type="PROSITE" id="PS50914">
    <property type="entry name" value="BON"/>
    <property type="match status" value="3"/>
</dbReference>
<evidence type="ECO:0000313" key="2">
    <source>
        <dbReference type="EMBL" id="EYE87501.1"/>
    </source>
</evidence>
<evidence type="ECO:0000259" key="1">
    <source>
        <dbReference type="PROSITE" id="PS50914"/>
    </source>
</evidence>
<feature type="domain" description="BON" evidence="1">
    <location>
        <begin position="78"/>
        <end position="144"/>
    </location>
</feature>
<dbReference type="Gene3D" id="3.30.1340.30">
    <property type="match status" value="3"/>
</dbReference>
<dbReference type="Proteomes" id="UP000019681">
    <property type="component" value="Unassembled WGS sequence"/>
</dbReference>
<dbReference type="RefSeq" id="WP_035381332.1">
    <property type="nucleotide sequence ID" value="NZ_AZQP01000052.1"/>
</dbReference>
<evidence type="ECO:0000313" key="3">
    <source>
        <dbReference type="Proteomes" id="UP000019681"/>
    </source>
</evidence>
<protein>
    <recommendedName>
        <fullName evidence="1">BON domain-containing protein</fullName>
    </recommendedName>
</protein>
<dbReference type="EMBL" id="AZQP01000052">
    <property type="protein sequence ID" value="EYE87501.1"/>
    <property type="molecule type" value="Genomic_DNA"/>
</dbReference>
<dbReference type="InterPro" id="IPR007055">
    <property type="entry name" value="BON_dom"/>
</dbReference>
<organism evidence="2 3">
    <name type="scientific">Fervidicella metallireducens AeB</name>
    <dbReference type="NCBI Taxonomy" id="1403537"/>
    <lineage>
        <taxon>Bacteria</taxon>
        <taxon>Bacillati</taxon>
        <taxon>Bacillota</taxon>
        <taxon>Clostridia</taxon>
        <taxon>Eubacteriales</taxon>
        <taxon>Clostridiaceae</taxon>
        <taxon>Fervidicella</taxon>
    </lineage>
</organism>
<dbReference type="SMART" id="SM00749">
    <property type="entry name" value="BON"/>
    <property type="match status" value="3"/>
</dbReference>
<dbReference type="OrthoDB" id="1793159at2"/>
<dbReference type="Pfam" id="PF04972">
    <property type="entry name" value="BON"/>
    <property type="match status" value="3"/>
</dbReference>
<keyword evidence="3" id="KW-1185">Reference proteome</keyword>
<proteinExistence type="predicted"/>
<dbReference type="PANTHER" id="PTHR34606">
    <property type="entry name" value="BON DOMAIN-CONTAINING PROTEIN"/>
    <property type="match status" value="1"/>
</dbReference>
<dbReference type="STRING" id="1403537.Q428_12910"/>
<reference evidence="2 3" key="1">
    <citation type="journal article" date="2014" name="Genome Announc.">
        <title>Draft Genome Sequence of Fervidicella metallireducens Strain AeBT, an Iron-Reducing Thermoanaerobe from the Great Artesian Basin.</title>
        <authorList>
            <person name="Patel B.K."/>
        </authorList>
    </citation>
    <scope>NUCLEOTIDE SEQUENCE [LARGE SCALE GENOMIC DNA]</scope>
    <source>
        <strain evidence="2 3">AeB</strain>
    </source>
</reference>
<gene>
    <name evidence="2" type="ORF">Q428_12910</name>
</gene>
<feature type="domain" description="BON" evidence="1">
    <location>
        <begin position="5"/>
        <end position="73"/>
    </location>
</feature>
<accession>A0A017RSD6</accession>
<comment type="caution">
    <text evidence="2">The sequence shown here is derived from an EMBL/GenBank/DDBJ whole genome shotgun (WGS) entry which is preliminary data.</text>
</comment>
<name>A0A017RSD6_9CLOT</name>
<dbReference type="PANTHER" id="PTHR34606:SF16">
    <property type="entry name" value="BON DOMAIN-CONTAINING PROTEIN"/>
    <property type="match status" value="1"/>
</dbReference>